<feature type="signal peptide" evidence="2">
    <location>
        <begin position="1"/>
        <end position="24"/>
    </location>
</feature>
<keyword evidence="1" id="KW-1133">Transmembrane helix</keyword>
<evidence type="ECO:0000313" key="3">
    <source>
        <dbReference type="Proteomes" id="UP000887578"/>
    </source>
</evidence>
<feature type="chain" id="PRO_5037226358" evidence="2">
    <location>
        <begin position="25"/>
        <end position="354"/>
    </location>
</feature>
<evidence type="ECO:0000256" key="2">
    <source>
        <dbReference type="SAM" id="SignalP"/>
    </source>
</evidence>
<proteinExistence type="predicted"/>
<keyword evidence="2" id="KW-0732">Signal</keyword>
<evidence type="ECO:0000256" key="1">
    <source>
        <dbReference type="SAM" id="Phobius"/>
    </source>
</evidence>
<keyword evidence="3" id="KW-1185">Reference proteome</keyword>
<feature type="transmembrane region" description="Helical" evidence="1">
    <location>
        <begin position="266"/>
        <end position="288"/>
    </location>
</feature>
<name>A0A914P6Y9_9BILA</name>
<evidence type="ECO:0000313" key="4">
    <source>
        <dbReference type="WBParaSite" id="PDA_v2.g10463.t1"/>
    </source>
</evidence>
<keyword evidence="1" id="KW-0812">Transmembrane</keyword>
<reference evidence="4" key="1">
    <citation type="submission" date="2022-11" db="UniProtKB">
        <authorList>
            <consortium name="WormBaseParasite"/>
        </authorList>
    </citation>
    <scope>IDENTIFICATION</scope>
</reference>
<dbReference type="AlphaFoldDB" id="A0A914P6Y9"/>
<organism evidence="3 4">
    <name type="scientific">Panagrolaimus davidi</name>
    <dbReference type="NCBI Taxonomy" id="227884"/>
    <lineage>
        <taxon>Eukaryota</taxon>
        <taxon>Metazoa</taxon>
        <taxon>Ecdysozoa</taxon>
        <taxon>Nematoda</taxon>
        <taxon>Chromadorea</taxon>
        <taxon>Rhabditida</taxon>
        <taxon>Tylenchina</taxon>
        <taxon>Panagrolaimomorpha</taxon>
        <taxon>Panagrolaimoidea</taxon>
        <taxon>Panagrolaimidae</taxon>
        <taxon>Panagrolaimus</taxon>
    </lineage>
</organism>
<sequence length="354" mass="39704">MLVDRNFLLLVFCIPLVLVGAALEEDPFPVDRSEMKAALVNPSDTNAYNYAFSLVTPVFENGQEIDFLLYLDMKSQTAKAGTKTVCICMHTSEYGGNVKEKYCSKHSRICFVADQCYGKKQEVKKNCGFDEVTLSQTDGRLFQKYHIKVNGNKAMVLHERDVELDIRLVSYQNQRKLPELDIALVAFYDDTNKQHDCTGYIPKCQHSDSLFIDTQLNDDLGPNELPSTVPPLVIVTTEEPYNTTSTNITSAPPPPPTTEETAGAGLALYISLGIVGAIVIIIIIICILRCVQGIWCCGLCCFKKREESEDEYMKKKYQISKEERSKEEALLSKDFPIIQGKRTEEIAANSPLKK</sequence>
<keyword evidence="1" id="KW-0472">Membrane</keyword>
<dbReference type="Proteomes" id="UP000887578">
    <property type="component" value="Unplaced"/>
</dbReference>
<accession>A0A914P6Y9</accession>
<protein>
    <submittedName>
        <fullName evidence="4">Uncharacterized protein</fullName>
    </submittedName>
</protein>
<dbReference type="WBParaSite" id="PDA_v2.g10463.t1">
    <property type="protein sequence ID" value="PDA_v2.g10463.t1"/>
    <property type="gene ID" value="PDA_v2.g10463"/>
</dbReference>